<feature type="region of interest" description="Disordered" evidence="10">
    <location>
        <begin position="116"/>
        <end position="136"/>
    </location>
</feature>
<dbReference type="GO" id="GO:0005840">
    <property type="term" value="C:ribosome"/>
    <property type="evidence" value="ECO:0007669"/>
    <property type="project" value="UniProtKB-KW"/>
</dbReference>
<dbReference type="InterPro" id="IPR000597">
    <property type="entry name" value="Ribosomal_uL3"/>
</dbReference>
<evidence type="ECO:0000256" key="6">
    <source>
        <dbReference type="ARBA" id="ARBA00035243"/>
    </source>
</evidence>
<evidence type="ECO:0000256" key="10">
    <source>
        <dbReference type="SAM" id="MobiDB-lite"/>
    </source>
</evidence>
<keyword evidence="12" id="KW-1185">Reference proteome</keyword>
<sequence length="230" mass="25189">MKGILGKKLGMSQVFLNNGQLVPVTIIEVQPNVVSQVKTNVKDKYSSLQLATFDLRVTLSNKPTIGHFKKADSQPKRFVKEIRNMNGFNHKDLINVADVFTAGEFVDVQGTSKGKGFTGRIKRHNQSRGPMGHGSGLHRQMGSTGSINANRVFKSQPMPGQMGNVKRSVANLEVIKVDKENNYLLVKGSVPGPKQGFLVIKQAVKKPILKTPVSLVVRNQNTTTEVTDGQ</sequence>
<accession>A0ABM8BYC2</accession>
<protein>
    <recommendedName>
        <fullName evidence="6 7">Large ribosomal subunit protein uL3</fullName>
    </recommendedName>
</protein>
<keyword evidence="5 7" id="KW-0687">Ribonucleoprotein</keyword>
<proteinExistence type="inferred from homology"/>
<keyword evidence="4 7" id="KW-0689">Ribosomal protein</keyword>
<dbReference type="PANTHER" id="PTHR11229">
    <property type="entry name" value="50S RIBOSOMAL PROTEIN L3"/>
    <property type="match status" value="1"/>
</dbReference>
<comment type="function">
    <text evidence="7 9">One of the primary rRNA binding proteins, it binds directly near the 3'-end of the 23S rRNA, where it nucleates assembly of the 50S subunit.</text>
</comment>
<evidence type="ECO:0000256" key="2">
    <source>
        <dbReference type="ARBA" id="ARBA00022730"/>
    </source>
</evidence>
<evidence type="ECO:0000256" key="3">
    <source>
        <dbReference type="ARBA" id="ARBA00022884"/>
    </source>
</evidence>
<organism evidence="11 12">
    <name type="scientific">Spiroplasma ixodetis</name>
    <dbReference type="NCBI Taxonomy" id="2141"/>
    <lineage>
        <taxon>Bacteria</taxon>
        <taxon>Bacillati</taxon>
        <taxon>Mycoplasmatota</taxon>
        <taxon>Mollicutes</taxon>
        <taxon>Entomoplasmatales</taxon>
        <taxon>Spiroplasmataceae</taxon>
        <taxon>Spiroplasma</taxon>
    </lineage>
</organism>
<evidence type="ECO:0000313" key="11">
    <source>
        <dbReference type="EMBL" id="BDT04888.1"/>
    </source>
</evidence>
<dbReference type="PROSITE" id="PS00474">
    <property type="entry name" value="RIBOSOMAL_L3"/>
    <property type="match status" value="1"/>
</dbReference>
<dbReference type="InterPro" id="IPR009000">
    <property type="entry name" value="Transl_B-barrel_sf"/>
</dbReference>
<dbReference type="Gene3D" id="2.40.30.10">
    <property type="entry name" value="Translation factors"/>
    <property type="match status" value="1"/>
</dbReference>
<dbReference type="RefSeq" id="WP_174480934.1">
    <property type="nucleotide sequence ID" value="NZ_AP026933.1"/>
</dbReference>
<evidence type="ECO:0000313" key="12">
    <source>
        <dbReference type="Proteomes" id="UP001163387"/>
    </source>
</evidence>
<evidence type="ECO:0000256" key="8">
    <source>
        <dbReference type="RuleBase" id="RU003905"/>
    </source>
</evidence>
<evidence type="ECO:0000256" key="1">
    <source>
        <dbReference type="ARBA" id="ARBA00006540"/>
    </source>
</evidence>
<gene>
    <name evidence="7 11" type="primary">rplC</name>
    <name evidence="11" type="ORF">SHM_25340</name>
</gene>
<comment type="subunit">
    <text evidence="7 9">Part of the 50S ribosomal subunit. Forms a cluster with proteins L14 and L19.</text>
</comment>
<dbReference type="SUPFAM" id="SSF50447">
    <property type="entry name" value="Translation proteins"/>
    <property type="match status" value="1"/>
</dbReference>
<dbReference type="Gene3D" id="3.30.160.810">
    <property type="match status" value="1"/>
</dbReference>
<dbReference type="InterPro" id="IPR019927">
    <property type="entry name" value="Ribosomal_uL3_bac/org-type"/>
</dbReference>
<reference evidence="11 12" key="1">
    <citation type="journal article" date="2022" name="Front. Microbiol.">
        <title>Male-killing mechanisms vary between Spiroplasma species.</title>
        <authorList>
            <person name="Arai H."/>
            <person name="Inoue M."/>
            <person name="Kageyama D."/>
        </authorList>
    </citation>
    <scope>NUCLEOTIDE SEQUENCE [LARGE SCALE GENOMIC DNA]</scope>
    <source>
        <strain evidence="12">sHm</strain>
    </source>
</reference>
<evidence type="ECO:0000256" key="9">
    <source>
        <dbReference type="RuleBase" id="RU003906"/>
    </source>
</evidence>
<dbReference type="Proteomes" id="UP001163387">
    <property type="component" value="Chromosome"/>
</dbReference>
<comment type="similarity">
    <text evidence="1 7 8">Belongs to the universal ribosomal protein uL3 family.</text>
</comment>
<evidence type="ECO:0000256" key="7">
    <source>
        <dbReference type="HAMAP-Rule" id="MF_01325"/>
    </source>
</evidence>
<dbReference type="InterPro" id="IPR019926">
    <property type="entry name" value="Ribosomal_uL3_CS"/>
</dbReference>
<dbReference type="EMBL" id="AP026933">
    <property type="protein sequence ID" value="BDT04888.1"/>
    <property type="molecule type" value="Genomic_DNA"/>
</dbReference>
<keyword evidence="2 7" id="KW-0699">rRNA-binding</keyword>
<name>A0ABM8BYC2_9MOLU</name>
<evidence type="ECO:0000256" key="4">
    <source>
        <dbReference type="ARBA" id="ARBA00022980"/>
    </source>
</evidence>
<dbReference type="PANTHER" id="PTHR11229:SF16">
    <property type="entry name" value="LARGE RIBOSOMAL SUBUNIT PROTEIN UL3C"/>
    <property type="match status" value="1"/>
</dbReference>
<dbReference type="Pfam" id="PF00297">
    <property type="entry name" value="Ribosomal_L3"/>
    <property type="match status" value="1"/>
</dbReference>
<dbReference type="NCBIfam" id="TIGR03625">
    <property type="entry name" value="L3_bact"/>
    <property type="match status" value="1"/>
</dbReference>
<evidence type="ECO:0000256" key="5">
    <source>
        <dbReference type="ARBA" id="ARBA00023274"/>
    </source>
</evidence>
<keyword evidence="3 7" id="KW-0694">RNA-binding</keyword>
<dbReference type="HAMAP" id="MF_01325_B">
    <property type="entry name" value="Ribosomal_uL3_B"/>
    <property type="match status" value="1"/>
</dbReference>